<proteinExistence type="predicted"/>
<dbReference type="FunFam" id="1.10.150.50:FF:000054">
    <property type="entry name" value="Sterile alpha motif domain-containing protein"/>
    <property type="match status" value="1"/>
</dbReference>
<dbReference type="PROSITE" id="PS50105">
    <property type="entry name" value="SAM_DOMAIN"/>
    <property type="match status" value="1"/>
</dbReference>
<feature type="compositionally biased region" description="Basic and acidic residues" evidence="2">
    <location>
        <begin position="39"/>
        <end position="51"/>
    </location>
</feature>
<evidence type="ECO:0000313" key="5">
    <source>
        <dbReference type="Proteomes" id="UP001642260"/>
    </source>
</evidence>
<feature type="compositionally biased region" description="Polar residues" evidence="2">
    <location>
        <begin position="128"/>
        <end position="139"/>
    </location>
</feature>
<evidence type="ECO:0000256" key="1">
    <source>
        <dbReference type="ARBA" id="ARBA00022737"/>
    </source>
</evidence>
<reference evidence="4 5" key="1">
    <citation type="submission" date="2022-03" db="EMBL/GenBank/DDBJ databases">
        <authorList>
            <person name="Macdonald S."/>
            <person name="Ahmed S."/>
            <person name="Newling K."/>
        </authorList>
    </citation>
    <scope>NUCLEOTIDE SEQUENCE [LARGE SCALE GENOMIC DNA]</scope>
</reference>
<accession>A0ABC8JVT1</accession>
<evidence type="ECO:0000313" key="4">
    <source>
        <dbReference type="EMBL" id="CAH8343723.1"/>
    </source>
</evidence>
<dbReference type="PANTHER" id="PTHR10627:SF81">
    <property type="entry name" value="(RAPE) HYPOTHETICAL PROTEIN"/>
    <property type="match status" value="1"/>
</dbReference>
<feature type="compositionally biased region" description="Basic and acidic residues" evidence="2">
    <location>
        <begin position="1"/>
        <end position="20"/>
    </location>
</feature>
<dbReference type="EMBL" id="CAKOAT010151820">
    <property type="protein sequence ID" value="CAH8343723.1"/>
    <property type="molecule type" value="Genomic_DNA"/>
</dbReference>
<dbReference type="Gene3D" id="1.10.150.50">
    <property type="entry name" value="Transcription Factor, Ets-1"/>
    <property type="match status" value="1"/>
</dbReference>
<feature type="compositionally biased region" description="Basic and acidic residues" evidence="2">
    <location>
        <begin position="60"/>
        <end position="69"/>
    </location>
</feature>
<evidence type="ECO:0000256" key="2">
    <source>
        <dbReference type="SAM" id="MobiDB-lite"/>
    </source>
</evidence>
<organism evidence="4 5">
    <name type="scientific">Eruca vesicaria subsp. sativa</name>
    <name type="common">Garden rocket</name>
    <name type="synonym">Eruca sativa</name>
    <dbReference type="NCBI Taxonomy" id="29727"/>
    <lineage>
        <taxon>Eukaryota</taxon>
        <taxon>Viridiplantae</taxon>
        <taxon>Streptophyta</taxon>
        <taxon>Embryophyta</taxon>
        <taxon>Tracheophyta</taxon>
        <taxon>Spermatophyta</taxon>
        <taxon>Magnoliopsida</taxon>
        <taxon>eudicotyledons</taxon>
        <taxon>Gunneridae</taxon>
        <taxon>Pentapetalae</taxon>
        <taxon>rosids</taxon>
        <taxon>malvids</taxon>
        <taxon>Brassicales</taxon>
        <taxon>Brassicaceae</taxon>
        <taxon>Brassiceae</taxon>
        <taxon>Eruca</taxon>
    </lineage>
</organism>
<feature type="region of interest" description="Disordered" evidence="2">
    <location>
        <begin position="1"/>
        <end position="148"/>
    </location>
</feature>
<gene>
    <name evidence="4" type="ORF">ERUC_LOCUS16167</name>
</gene>
<protein>
    <recommendedName>
        <fullName evidence="3">SAM domain-containing protein</fullName>
    </recommendedName>
</protein>
<dbReference type="InterPro" id="IPR013761">
    <property type="entry name" value="SAM/pointed_sf"/>
</dbReference>
<dbReference type="PANTHER" id="PTHR10627">
    <property type="entry name" value="SCP160"/>
    <property type="match status" value="1"/>
</dbReference>
<sequence length="206" mass="22856">MYADRLESDSGSRKLLKDRINGGSDDNSTRSRQVTGKRQRQDDKWEHDLFSSDKPQLSSRRVDSGDLRMKLQKRHHGSQSGREAGSGVRDLREKLSGTMNVQPKNSDPTKSKVETVRPSMKSVVTGPATETTGKTSSQATRKKSQQAGASVDSFLESLGLEKYSTAFQVEEVDMDALMHMTDDDLKAMLIPMGPRKKILLALGSKR</sequence>
<dbReference type="InterPro" id="IPR001660">
    <property type="entry name" value="SAM"/>
</dbReference>
<keyword evidence="1" id="KW-0677">Repeat</keyword>
<dbReference type="Pfam" id="PF00536">
    <property type="entry name" value="SAM_1"/>
    <property type="match status" value="1"/>
</dbReference>
<dbReference type="SUPFAM" id="SSF47769">
    <property type="entry name" value="SAM/Pointed domain"/>
    <property type="match status" value="1"/>
</dbReference>
<feature type="compositionally biased region" description="Polar residues" evidence="2">
    <location>
        <begin position="24"/>
        <end position="36"/>
    </location>
</feature>
<feature type="domain" description="SAM" evidence="3">
    <location>
        <begin position="146"/>
        <end position="193"/>
    </location>
</feature>
<evidence type="ECO:0000259" key="3">
    <source>
        <dbReference type="PROSITE" id="PS50105"/>
    </source>
</evidence>
<dbReference type="AlphaFoldDB" id="A0ABC8JVT1"/>
<dbReference type="Proteomes" id="UP001642260">
    <property type="component" value="Unassembled WGS sequence"/>
</dbReference>
<name>A0ABC8JVT1_ERUVS</name>
<keyword evidence="5" id="KW-1185">Reference proteome</keyword>
<feature type="compositionally biased region" description="Polar residues" evidence="2">
    <location>
        <begin position="97"/>
        <end position="106"/>
    </location>
</feature>
<dbReference type="CDD" id="cd09487">
    <property type="entry name" value="SAM_superfamily"/>
    <property type="match status" value="1"/>
</dbReference>
<comment type="caution">
    <text evidence="4">The sequence shown here is derived from an EMBL/GenBank/DDBJ whole genome shotgun (WGS) entry which is preliminary data.</text>
</comment>
<dbReference type="SMART" id="SM00454">
    <property type="entry name" value="SAM"/>
    <property type="match status" value="1"/>
</dbReference>